<evidence type="ECO:0000256" key="4">
    <source>
        <dbReference type="ARBA" id="ARBA00022490"/>
    </source>
</evidence>
<evidence type="ECO:0000256" key="5">
    <source>
        <dbReference type="ARBA" id="ARBA00022737"/>
    </source>
</evidence>
<dbReference type="Pfam" id="PF13513">
    <property type="entry name" value="HEAT_EZ"/>
    <property type="match status" value="1"/>
</dbReference>
<dbReference type="GO" id="GO:0008139">
    <property type="term" value="F:nuclear localization sequence binding"/>
    <property type="evidence" value="ECO:0007669"/>
    <property type="project" value="EnsemblFungi"/>
</dbReference>
<evidence type="ECO:0000259" key="10">
    <source>
        <dbReference type="Pfam" id="PF25780"/>
    </source>
</evidence>
<evidence type="ECO:0000256" key="1">
    <source>
        <dbReference type="ARBA" id="ARBA00004123"/>
    </source>
</evidence>
<dbReference type="Pfam" id="PF18829">
    <property type="entry name" value="Importin_rep_6"/>
    <property type="match status" value="1"/>
</dbReference>
<dbReference type="PANTHER" id="PTHR10527">
    <property type="entry name" value="IMPORTIN BETA"/>
    <property type="match status" value="1"/>
</dbReference>
<dbReference type="InterPro" id="IPR041389">
    <property type="entry name" value="Importin_rep_6"/>
</dbReference>
<dbReference type="OrthoDB" id="543373at2759"/>
<dbReference type="Pfam" id="PF18816">
    <property type="entry name" value="Importin_rep_5"/>
    <property type="match status" value="1"/>
</dbReference>
<dbReference type="RefSeq" id="XP_018229147.1">
    <property type="nucleotide sequence ID" value="XM_018374575.1"/>
</dbReference>
<dbReference type="GO" id="GO:0034399">
    <property type="term" value="C:nuclear periphery"/>
    <property type="evidence" value="ECO:0007669"/>
    <property type="project" value="EnsemblFungi"/>
</dbReference>
<keyword evidence="5" id="KW-0677">Repeat</keyword>
<dbReference type="GO" id="GO:0005737">
    <property type="term" value="C:cytoplasm"/>
    <property type="evidence" value="ECO:0007669"/>
    <property type="project" value="UniProtKB-SubCell"/>
</dbReference>
<dbReference type="GO" id="GO:0006606">
    <property type="term" value="P:protein import into nucleus"/>
    <property type="evidence" value="ECO:0007669"/>
    <property type="project" value="EnsemblFungi"/>
</dbReference>
<comment type="caution">
    <text evidence="11">The sequence shown here is derived from an EMBL/GenBank/DDBJ whole genome shotgun (WGS) entry which is preliminary data.</text>
</comment>
<dbReference type="InterPro" id="IPR058584">
    <property type="entry name" value="IMB1_TNPO1-like_TPR"/>
</dbReference>
<evidence type="ECO:0000256" key="8">
    <source>
        <dbReference type="SAM" id="Coils"/>
    </source>
</evidence>
<keyword evidence="7" id="KW-0539">Nucleus</keyword>
<dbReference type="InterPro" id="IPR057672">
    <property type="entry name" value="TPR_IPO4/5"/>
</dbReference>
<keyword evidence="4" id="KW-0963">Cytoplasm</keyword>
<dbReference type="Pfam" id="PF25574">
    <property type="entry name" value="TPR_IMB1"/>
    <property type="match status" value="1"/>
</dbReference>
<dbReference type="GO" id="GO:0006406">
    <property type="term" value="P:mRNA export from nucleus"/>
    <property type="evidence" value="ECO:0007669"/>
    <property type="project" value="EnsemblFungi"/>
</dbReference>
<accession>A0A0W4ZKY9</accession>
<proteinExistence type="predicted"/>
<dbReference type="InterPro" id="IPR041653">
    <property type="entry name" value="Importin_rep_4"/>
</dbReference>
<dbReference type="InterPro" id="IPR040928">
    <property type="entry name" value="Importin_rep_5"/>
</dbReference>
<dbReference type="Gene3D" id="1.25.10.10">
    <property type="entry name" value="Leucine-rich Repeat Variant"/>
    <property type="match status" value="1"/>
</dbReference>
<dbReference type="AlphaFoldDB" id="A0A0W4ZKY9"/>
<feature type="domain" description="Importin subunit beta-1/Transportin-1-like TPR repeats" evidence="9">
    <location>
        <begin position="470"/>
        <end position="637"/>
    </location>
</feature>
<dbReference type="GO" id="GO:0007088">
    <property type="term" value="P:regulation of mitotic nuclear division"/>
    <property type="evidence" value="ECO:0007669"/>
    <property type="project" value="EnsemblFungi"/>
</dbReference>
<dbReference type="InterPro" id="IPR011989">
    <property type="entry name" value="ARM-like"/>
</dbReference>
<dbReference type="eggNOG" id="KOG2171">
    <property type="taxonomic scope" value="Eukaryota"/>
</dbReference>
<gene>
    <name evidence="11" type="ORF">T551_02312</name>
</gene>
<dbReference type="Pfam" id="PF25780">
    <property type="entry name" value="TPR_IPO5"/>
    <property type="match status" value="1"/>
</dbReference>
<feature type="coiled-coil region" evidence="8">
    <location>
        <begin position="803"/>
        <end position="830"/>
    </location>
</feature>
<dbReference type="Proteomes" id="UP000053447">
    <property type="component" value="Unassembled WGS sequence"/>
</dbReference>
<dbReference type="VEuPathDB" id="FungiDB:T551_02312"/>
<sequence>MPFIQQEAALALTSLLSSLKHTDNEVRTKAEASLHEQWIAHEPEMLLVGLAEQANTAQDSSLRSFAVILLRRISFKLVSRANDTKEITVWSMLSQDGVKRIQSLLLESFTKENEENVRHKIGDTIAEIAHTLYEENVQWPELFYMLFQCSKSINPGQRESAFRVFSSIPKIVEKEHVEVLKEIFQFGLQDENIKVRLSSLKALSSLLAYSDFNSQGLSSLLPLMLNILPPFLDSFDSDSLTSSLTSLIDLAEVYPKMFKPYFPTVVQFFIECLKNKNLDNSSRQSSLEFLVTFSEGAPIMCTKDENYAKSVVYECLSFMTEVGVEEGDDLNEWLETDDLDFSGSEMNHVVGEQAMDRLARKLGGKVLLPVIFQWLPSLISSQDWRQRHASLMAISAIAEGCEKLMKIELERILDMVLPLLKDIHPRVRWAACNAVGQMSTDFARTMQKKFHRQVLGALIPVLEAPEPRVQAHAAAALVNFCEEANNKILEPYLDDILNRLFCLLKSQKCYVQEQAITTIATVADAVETKFNKYYDSIMPLLINILNQAKQQEYRLLRGKAIECVTLIAMAVGKEKFSENSNEVIQTLGLIQSTVTEPDDPQGSYLIAAWGRICKVMGKDFIPYLGAIMPSLLHSAKLKPDFTVLDDDDDREKYLQEDGWEFIYVQGQQIGIKTSVLEEKCVAIEMLLCYASELKAAFEPYVDEVFIDVVIPGLRFYFHDGVRSASTKAVPQLLSCVKEAYGGNNPKLVSMWDRLLEEIFSLINIESAIDVLAELYQCLYESIDVVGDNCLSPEKMDKFITSSESQLQDYIKRVQKRYEDHQAEEANLEDEDVVTAIALDDDLLSEMSKTFHTIFKRHRLLFLPHWERLLPYFDQFANNQHDSNARQWAICIMDDLIEFTGPEAWKYKDHFLKPLSNGIADDSPGVRQAAAYGIGVAGQYGGEPFSMVCSASLPHLFRCFERPDSRDEDNIYATENVCCAIAKILRFNSSKISEIDKVIDLWIKTLPVTHDEEDAPYAYAFLVELIERNHPAVLSQAALVVDSITQALESEILQGHILDKILTSSKAFCQKLPQEQINMIISNMPLERQQIMATHFS</sequence>
<comment type="subcellular location">
    <subcellularLocation>
        <location evidence="2">Cytoplasm</location>
    </subcellularLocation>
    <subcellularLocation>
        <location evidence="1">Nucleus</location>
    </subcellularLocation>
</comment>
<evidence type="ECO:0000313" key="12">
    <source>
        <dbReference type="Proteomes" id="UP000053447"/>
    </source>
</evidence>
<evidence type="ECO:0000256" key="2">
    <source>
        <dbReference type="ARBA" id="ARBA00004496"/>
    </source>
</evidence>
<dbReference type="GO" id="GO:0061608">
    <property type="term" value="F:nuclear import signal receptor activity"/>
    <property type="evidence" value="ECO:0007669"/>
    <property type="project" value="EnsemblFungi"/>
</dbReference>
<protein>
    <recommendedName>
        <fullName evidence="13">TOG domain-containing protein</fullName>
    </recommendedName>
</protein>
<evidence type="ECO:0000256" key="3">
    <source>
        <dbReference type="ARBA" id="ARBA00022448"/>
    </source>
</evidence>
<dbReference type="EMBL" id="LFWA01000010">
    <property type="protein sequence ID" value="KTW29038.1"/>
    <property type="molecule type" value="Genomic_DNA"/>
</dbReference>
<keyword evidence="3" id="KW-0813">Transport</keyword>
<dbReference type="InterPro" id="IPR016024">
    <property type="entry name" value="ARM-type_fold"/>
</dbReference>
<dbReference type="Pfam" id="PF18808">
    <property type="entry name" value="Importin_rep_4"/>
    <property type="match status" value="1"/>
</dbReference>
<evidence type="ECO:0000256" key="7">
    <source>
        <dbReference type="ARBA" id="ARBA00023242"/>
    </source>
</evidence>
<keyword evidence="6" id="KW-0653">Protein transport</keyword>
<dbReference type="GO" id="GO:0060188">
    <property type="term" value="P:regulation of protein desumoylation"/>
    <property type="evidence" value="ECO:0007669"/>
    <property type="project" value="EnsemblFungi"/>
</dbReference>
<evidence type="ECO:0008006" key="13">
    <source>
        <dbReference type="Google" id="ProtNLM"/>
    </source>
</evidence>
<dbReference type="GeneID" id="28940830"/>
<name>A0A0W4ZKY9_PNEJ7</name>
<dbReference type="SUPFAM" id="SSF48371">
    <property type="entry name" value="ARM repeat"/>
    <property type="match status" value="1"/>
</dbReference>
<dbReference type="STRING" id="1408657.A0A0W4ZKY9"/>
<organism evidence="11 12">
    <name type="scientific">Pneumocystis jirovecii (strain RU7)</name>
    <name type="common">Human pneumocystis pneumonia agent</name>
    <dbReference type="NCBI Taxonomy" id="1408657"/>
    <lineage>
        <taxon>Eukaryota</taxon>
        <taxon>Fungi</taxon>
        <taxon>Dikarya</taxon>
        <taxon>Ascomycota</taxon>
        <taxon>Taphrinomycotina</taxon>
        <taxon>Pneumocystomycetes</taxon>
        <taxon>Pneumocystaceae</taxon>
        <taxon>Pneumocystis</taxon>
    </lineage>
</organism>
<evidence type="ECO:0000313" key="11">
    <source>
        <dbReference type="EMBL" id="KTW29038.1"/>
    </source>
</evidence>
<evidence type="ECO:0000256" key="6">
    <source>
        <dbReference type="ARBA" id="ARBA00022927"/>
    </source>
</evidence>
<keyword evidence="12" id="KW-1185">Reference proteome</keyword>
<dbReference type="InterPro" id="IPR040122">
    <property type="entry name" value="Importin_beta"/>
</dbReference>
<evidence type="ECO:0000259" key="9">
    <source>
        <dbReference type="Pfam" id="PF25574"/>
    </source>
</evidence>
<reference evidence="12" key="1">
    <citation type="journal article" date="2016" name="Nat. Commun.">
        <title>Genome analysis of three Pneumocystis species reveals adaptation mechanisms to life exclusively in mammalian hosts.</title>
        <authorList>
            <person name="Ma L."/>
            <person name="Chen Z."/>
            <person name="Huang D.W."/>
            <person name="Kutty G."/>
            <person name="Ishihara M."/>
            <person name="Wang H."/>
            <person name="Abouelleil A."/>
            <person name="Bishop L."/>
            <person name="Davey E."/>
            <person name="Deng R."/>
            <person name="Deng X."/>
            <person name="Fan L."/>
            <person name="Fantoni G."/>
            <person name="Fitzgerald M."/>
            <person name="Gogineni E."/>
            <person name="Goldberg J.M."/>
            <person name="Handley G."/>
            <person name="Hu X."/>
            <person name="Huber C."/>
            <person name="Jiao X."/>
            <person name="Jones K."/>
            <person name="Levin J.Z."/>
            <person name="Liu Y."/>
            <person name="Macdonald P."/>
            <person name="Melnikov A."/>
            <person name="Raley C."/>
            <person name="Sassi M."/>
            <person name="Sherman B.T."/>
            <person name="Song X."/>
            <person name="Sykes S."/>
            <person name="Tran B."/>
            <person name="Walsh L."/>
            <person name="Xia Y."/>
            <person name="Yang J."/>
            <person name="Young S."/>
            <person name="Zeng Q."/>
            <person name="Zheng X."/>
            <person name="Stephens R."/>
            <person name="Nusbaum C."/>
            <person name="Birren B.W."/>
            <person name="Azadi P."/>
            <person name="Lempicki R.A."/>
            <person name="Cuomo C.A."/>
            <person name="Kovacs J.A."/>
        </authorList>
    </citation>
    <scope>NUCLEOTIDE SEQUENCE [LARGE SCALE GENOMIC DNA]</scope>
    <source>
        <strain evidence="12">RU7</strain>
    </source>
</reference>
<keyword evidence="8" id="KW-0175">Coiled coil</keyword>
<feature type="domain" description="IPO4/5-like TPR repeats" evidence="10">
    <location>
        <begin position="114"/>
        <end position="268"/>
    </location>
</feature>